<comment type="similarity">
    <text evidence="2">Belongs to the bacterial sugar transferase family.</text>
</comment>
<evidence type="ECO:0000256" key="1">
    <source>
        <dbReference type="ARBA" id="ARBA00004141"/>
    </source>
</evidence>
<keyword evidence="6 7" id="KW-0472">Membrane</keyword>
<feature type="transmembrane region" description="Helical" evidence="7">
    <location>
        <begin position="135"/>
        <end position="152"/>
    </location>
</feature>
<keyword evidence="3 9" id="KW-0808">Transferase</keyword>
<evidence type="ECO:0000313" key="9">
    <source>
        <dbReference type="EMBL" id="TFZ05973.1"/>
    </source>
</evidence>
<feature type="transmembrane region" description="Helical" evidence="7">
    <location>
        <begin position="102"/>
        <end position="123"/>
    </location>
</feature>
<sequence length="490" mass="54100">MPEADRVLGAAPGATAASATAAAVAAPPPAPALPGPAVFSHSRLLRAFEAFVEPLATVLSLWILVGLIEGELSPRWVGLSIVAFALAYPGRPQLRASAARVIADTVLAWAWTCGLLLATGYAIDALDDFSRDVVMNWLWLAPVSQLAAHWALRQSAPQLIRLAGPPLRAVVVGMNEQGGSLADRLTMAHYTGVELLGFFDDRTPDRIHGRGRHRMLGRIEEIAGYVKKNNVQLVYLSLPMASQPRIKQLLDALKDTTASVYFVPDMFVTDLIQGRTDSICGMPVISVCETPFRGPNAVVKRASDIALSVAILLLLSPLMLGIAAAIKLTSPGPVIFRQRRYGLWGQQIFVYKFRSMTVTEDGEAITQARKDDPRVTPLGRFLRRTSMDELPQFINVLQGRMSIVGPRPHAVAHNEMYRPLIKSYMIRHKVKPGITGWAQVNGYRGETDCLEKMEARIRCDLDYLRNWSLRLDLYIIWRTIRLVFKDGAAY</sequence>
<organism evidence="9 10">
    <name type="scientific">Ramlibacter henchirensis</name>
    <dbReference type="NCBI Taxonomy" id="204072"/>
    <lineage>
        <taxon>Bacteria</taxon>
        <taxon>Pseudomonadati</taxon>
        <taxon>Pseudomonadota</taxon>
        <taxon>Betaproteobacteria</taxon>
        <taxon>Burkholderiales</taxon>
        <taxon>Comamonadaceae</taxon>
        <taxon>Ramlibacter</taxon>
    </lineage>
</organism>
<dbReference type="PANTHER" id="PTHR30576:SF21">
    <property type="entry name" value="UDP-GLUCOSE:UNDECAPRENYL-PHOSPHATE GLUCOSE-1-PHOSPHATE TRANSFERASE"/>
    <property type="match status" value="1"/>
</dbReference>
<accession>A0A4Z0C366</accession>
<dbReference type="Pfam" id="PF02397">
    <property type="entry name" value="Bac_transf"/>
    <property type="match status" value="1"/>
</dbReference>
<dbReference type="EMBL" id="SMLM01000001">
    <property type="protein sequence ID" value="TFZ05973.1"/>
    <property type="molecule type" value="Genomic_DNA"/>
</dbReference>
<dbReference type="AlphaFoldDB" id="A0A4Z0C366"/>
<keyword evidence="10" id="KW-1185">Reference proteome</keyword>
<comment type="caution">
    <text evidence="9">The sequence shown here is derived from an EMBL/GenBank/DDBJ whole genome shotgun (WGS) entry which is preliminary data.</text>
</comment>
<name>A0A4Z0C366_9BURK</name>
<evidence type="ECO:0000256" key="7">
    <source>
        <dbReference type="SAM" id="Phobius"/>
    </source>
</evidence>
<dbReference type="NCBIfam" id="TIGR03023">
    <property type="entry name" value="WcaJ_sugtrans"/>
    <property type="match status" value="1"/>
</dbReference>
<evidence type="ECO:0000256" key="2">
    <source>
        <dbReference type="ARBA" id="ARBA00006464"/>
    </source>
</evidence>
<keyword evidence="5 7" id="KW-1133">Transmembrane helix</keyword>
<dbReference type="GO" id="GO:0089702">
    <property type="term" value="F:undecaprenyl-phosphate glucose phosphotransferase activity"/>
    <property type="evidence" value="ECO:0007669"/>
    <property type="project" value="UniProtKB-EC"/>
</dbReference>
<dbReference type="Gene3D" id="3.40.50.720">
    <property type="entry name" value="NAD(P)-binding Rossmann-like Domain"/>
    <property type="match status" value="1"/>
</dbReference>
<evidence type="ECO:0000313" key="10">
    <source>
        <dbReference type="Proteomes" id="UP000298180"/>
    </source>
</evidence>
<dbReference type="RefSeq" id="WP_135262059.1">
    <property type="nucleotide sequence ID" value="NZ_SMLM01000001.1"/>
</dbReference>
<feature type="transmembrane region" description="Helical" evidence="7">
    <location>
        <begin position="50"/>
        <end position="68"/>
    </location>
</feature>
<dbReference type="InterPro" id="IPR017475">
    <property type="entry name" value="EPS_sugar_tfrase"/>
</dbReference>
<dbReference type="NCBIfam" id="TIGR03025">
    <property type="entry name" value="EPS_sugtrans"/>
    <property type="match status" value="1"/>
</dbReference>
<evidence type="ECO:0000256" key="6">
    <source>
        <dbReference type="ARBA" id="ARBA00023136"/>
    </source>
</evidence>
<evidence type="ECO:0000256" key="4">
    <source>
        <dbReference type="ARBA" id="ARBA00022692"/>
    </source>
</evidence>
<dbReference type="InterPro" id="IPR017473">
    <property type="entry name" value="Undecaprenyl-P_gluc_Ptfrase"/>
</dbReference>
<proteinExistence type="inferred from homology"/>
<evidence type="ECO:0000256" key="5">
    <source>
        <dbReference type="ARBA" id="ARBA00022989"/>
    </source>
</evidence>
<dbReference type="EC" id="2.7.8.31" evidence="9"/>
<dbReference type="PANTHER" id="PTHR30576">
    <property type="entry name" value="COLANIC BIOSYNTHESIS UDP-GLUCOSE LIPID CARRIER TRANSFERASE"/>
    <property type="match status" value="1"/>
</dbReference>
<dbReference type="GO" id="GO:0009242">
    <property type="term" value="P:colanic acid biosynthetic process"/>
    <property type="evidence" value="ECO:0007669"/>
    <property type="project" value="TreeGrafter"/>
</dbReference>
<evidence type="ECO:0000259" key="8">
    <source>
        <dbReference type="Pfam" id="PF02397"/>
    </source>
</evidence>
<comment type="subcellular location">
    <subcellularLocation>
        <location evidence="1">Membrane</location>
        <topology evidence="1">Multi-pass membrane protein</topology>
    </subcellularLocation>
</comment>
<dbReference type="InterPro" id="IPR036291">
    <property type="entry name" value="NAD(P)-bd_dom_sf"/>
</dbReference>
<feature type="transmembrane region" description="Helical" evidence="7">
    <location>
        <begin position="305"/>
        <end position="326"/>
    </location>
</feature>
<feature type="domain" description="Bacterial sugar transferase" evidence="8">
    <location>
        <begin position="300"/>
        <end position="485"/>
    </location>
</feature>
<gene>
    <name evidence="9" type="ORF">EZ313_04795</name>
</gene>
<evidence type="ECO:0000256" key="3">
    <source>
        <dbReference type="ARBA" id="ARBA00022679"/>
    </source>
</evidence>
<reference evidence="9 10" key="1">
    <citation type="submission" date="2019-03" db="EMBL/GenBank/DDBJ databases">
        <title>Ramlibacter henchirensis DSM 14656, whole genome shotgun sequence.</title>
        <authorList>
            <person name="Zhang X."/>
            <person name="Feng G."/>
            <person name="Zhu H."/>
        </authorList>
    </citation>
    <scope>NUCLEOTIDE SEQUENCE [LARGE SCALE GENOMIC DNA]</scope>
    <source>
        <strain evidence="9 10">DSM 14656</strain>
    </source>
</reference>
<protein>
    <submittedName>
        <fullName evidence="9">Undecaprenyl-phosphate glucose phosphotransferase</fullName>
        <ecNumber evidence="9">2.7.8.31</ecNumber>
    </submittedName>
</protein>
<dbReference type="OrthoDB" id="9808602at2"/>
<dbReference type="GO" id="GO:0016020">
    <property type="term" value="C:membrane"/>
    <property type="evidence" value="ECO:0007669"/>
    <property type="project" value="UniProtKB-SubCell"/>
</dbReference>
<dbReference type="InterPro" id="IPR003362">
    <property type="entry name" value="Bact_transf"/>
</dbReference>
<dbReference type="Pfam" id="PF13727">
    <property type="entry name" value="CoA_binding_3"/>
    <property type="match status" value="1"/>
</dbReference>
<dbReference type="SUPFAM" id="SSF51735">
    <property type="entry name" value="NAD(P)-binding Rossmann-fold domains"/>
    <property type="match status" value="1"/>
</dbReference>
<keyword evidence="4 7" id="KW-0812">Transmembrane</keyword>
<dbReference type="Proteomes" id="UP000298180">
    <property type="component" value="Unassembled WGS sequence"/>
</dbReference>